<sequence>MERLAWGSEGASSGVEQPCYTTQEPKSQLELMMEWFTESRSDVESSTTTPIDSSLLRTSEEILRKMERLGEIVEQACARLAHNHILSLEKHIFEEGRQVEDEFESANGVQDEDDAKVDETSTSYKYYEVFPPDLDVVLEKDPFVTLCQAKAKPSVIPLGGCNGSQSLLHYMVWGKERRMKERRRGLVGGASRPLKLTSPQTWTRSKLVT</sequence>
<gene>
    <name evidence="1" type="ORF">LTRI10_LOCUS35699</name>
</gene>
<name>A0AAV2FAG0_9ROSI</name>
<dbReference type="EMBL" id="OZ034819">
    <property type="protein sequence ID" value="CAL1395256.1"/>
    <property type="molecule type" value="Genomic_DNA"/>
</dbReference>
<keyword evidence="2" id="KW-1185">Reference proteome</keyword>
<reference evidence="1 2" key="1">
    <citation type="submission" date="2024-04" db="EMBL/GenBank/DDBJ databases">
        <authorList>
            <person name="Fracassetti M."/>
        </authorList>
    </citation>
    <scope>NUCLEOTIDE SEQUENCE [LARGE SCALE GENOMIC DNA]</scope>
</reference>
<organism evidence="1 2">
    <name type="scientific">Linum trigynum</name>
    <dbReference type="NCBI Taxonomy" id="586398"/>
    <lineage>
        <taxon>Eukaryota</taxon>
        <taxon>Viridiplantae</taxon>
        <taxon>Streptophyta</taxon>
        <taxon>Embryophyta</taxon>
        <taxon>Tracheophyta</taxon>
        <taxon>Spermatophyta</taxon>
        <taxon>Magnoliopsida</taxon>
        <taxon>eudicotyledons</taxon>
        <taxon>Gunneridae</taxon>
        <taxon>Pentapetalae</taxon>
        <taxon>rosids</taxon>
        <taxon>fabids</taxon>
        <taxon>Malpighiales</taxon>
        <taxon>Linaceae</taxon>
        <taxon>Linum</taxon>
    </lineage>
</organism>
<dbReference type="AlphaFoldDB" id="A0AAV2FAG0"/>
<evidence type="ECO:0000313" key="2">
    <source>
        <dbReference type="Proteomes" id="UP001497516"/>
    </source>
</evidence>
<dbReference type="Proteomes" id="UP001497516">
    <property type="component" value="Chromosome 6"/>
</dbReference>
<proteinExistence type="predicted"/>
<protein>
    <submittedName>
        <fullName evidence="1">Uncharacterized protein</fullName>
    </submittedName>
</protein>
<accession>A0AAV2FAG0</accession>
<evidence type="ECO:0000313" key="1">
    <source>
        <dbReference type="EMBL" id="CAL1395256.1"/>
    </source>
</evidence>